<organism evidence="7 8">
    <name type="scientific">Flavobacterium okayamense</name>
    <dbReference type="NCBI Taxonomy" id="2830782"/>
    <lineage>
        <taxon>Bacteria</taxon>
        <taxon>Pseudomonadati</taxon>
        <taxon>Bacteroidota</taxon>
        <taxon>Flavobacteriia</taxon>
        <taxon>Flavobacteriales</taxon>
        <taxon>Flavobacteriaceae</taxon>
        <taxon>Flavobacterium</taxon>
    </lineage>
</organism>
<keyword evidence="1" id="KW-0001">2Fe-2S</keyword>
<sequence>MKKVFSIVLLLLISLSCTKDSVSNNNPYLPTYRFSTVVDLTLPLNIQLQFPGNAIEYNQVGVGILNKIFIINTGTGFFAFDAACPNQGVSSCSEMSLVGIKAVCPCDGAQYSLYNGQAQDKEYPMLQYRVEILSQTSIRVYN</sequence>
<dbReference type="PROSITE" id="PS51257">
    <property type="entry name" value="PROKAR_LIPOPROTEIN"/>
    <property type="match status" value="1"/>
</dbReference>
<reference evidence="7 8" key="1">
    <citation type="submission" date="2021-06" db="EMBL/GenBank/DDBJ databases">
        <title>Whole genome sequences of Flavobacterium sp. KK2020170 and assembly.</title>
        <authorList>
            <person name="Kitahara K."/>
            <person name="Miyoshi S."/>
            <person name="Uesaka K."/>
        </authorList>
    </citation>
    <scope>NUCLEOTIDE SEQUENCE [LARGE SCALE GENOMIC DNA]</scope>
    <source>
        <strain evidence="7 8">KK2020170</strain>
    </source>
</reference>
<evidence type="ECO:0000256" key="4">
    <source>
        <dbReference type="ARBA" id="ARBA00023014"/>
    </source>
</evidence>
<evidence type="ECO:0000256" key="3">
    <source>
        <dbReference type="ARBA" id="ARBA00023004"/>
    </source>
</evidence>
<dbReference type="Gene3D" id="2.102.10.10">
    <property type="entry name" value="Rieske [2Fe-2S] iron-sulphur domain"/>
    <property type="match status" value="1"/>
</dbReference>
<keyword evidence="2" id="KW-0479">Metal-binding</keyword>
<evidence type="ECO:0000313" key="8">
    <source>
        <dbReference type="Proteomes" id="UP000825258"/>
    </source>
</evidence>
<feature type="chain" id="PRO_5045667593" description="Rieske domain-containing protein" evidence="5">
    <location>
        <begin position="20"/>
        <end position="142"/>
    </location>
</feature>
<keyword evidence="3" id="KW-0408">Iron</keyword>
<dbReference type="RefSeq" id="WP_221259683.1">
    <property type="nucleotide sequence ID" value="NZ_AP024749.1"/>
</dbReference>
<name>A0ABM7S5S2_9FLAO</name>
<dbReference type="InterPro" id="IPR036922">
    <property type="entry name" value="Rieske_2Fe-2S_sf"/>
</dbReference>
<evidence type="ECO:0000256" key="5">
    <source>
        <dbReference type="SAM" id="SignalP"/>
    </source>
</evidence>
<dbReference type="PROSITE" id="PS51296">
    <property type="entry name" value="RIESKE"/>
    <property type="match status" value="1"/>
</dbReference>
<feature type="domain" description="Rieske" evidence="6">
    <location>
        <begin position="49"/>
        <end position="139"/>
    </location>
</feature>
<feature type="signal peptide" evidence="5">
    <location>
        <begin position="1"/>
        <end position="19"/>
    </location>
</feature>
<keyword evidence="8" id="KW-1185">Reference proteome</keyword>
<keyword evidence="4" id="KW-0411">Iron-sulfur</keyword>
<dbReference type="SUPFAM" id="SSF50022">
    <property type="entry name" value="ISP domain"/>
    <property type="match status" value="1"/>
</dbReference>
<proteinExistence type="predicted"/>
<gene>
    <name evidence="7" type="ORF">KK2020170_09550</name>
</gene>
<evidence type="ECO:0000256" key="1">
    <source>
        <dbReference type="ARBA" id="ARBA00022714"/>
    </source>
</evidence>
<dbReference type="EMBL" id="AP024749">
    <property type="protein sequence ID" value="BCY28087.1"/>
    <property type="molecule type" value="Genomic_DNA"/>
</dbReference>
<protein>
    <recommendedName>
        <fullName evidence="6">Rieske domain-containing protein</fullName>
    </recommendedName>
</protein>
<evidence type="ECO:0000256" key="2">
    <source>
        <dbReference type="ARBA" id="ARBA00022723"/>
    </source>
</evidence>
<dbReference type="InterPro" id="IPR017941">
    <property type="entry name" value="Rieske_2Fe-2S"/>
</dbReference>
<dbReference type="Proteomes" id="UP000825258">
    <property type="component" value="Chromosome"/>
</dbReference>
<accession>A0ABM7S5S2</accession>
<evidence type="ECO:0000313" key="7">
    <source>
        <dbReference type="EMBL" id="BCY28087.1"/>
    </source>
</evidence>
<keyword evidence="5" id="KW-0732">Signal</keyword>
<evidence type="ECO:0000259" key="6">
    <source>
        <dbReference type="PROSITE" id="PS51296"/>
    </source>
</evidence>